<feature type="transmembrane region" description="Helical" evidence="2">
    <location>
        <begin position="112"/>
        <end position="131"/>
    </location>
</feature>
<evidence type="ECO:0000256" key="2">
    <source>
        <dbReference type="SAM" id="Phobius"/>
    </source>
</evidence>
<dbReference type="GO" id="GO:0016747">
    <property type="term" value="F:acyltransferase activity, transferring groups other than amino-acyl groups"/>
    <property type="evidence" value="ECO:0007669"/>
    <property type="project" value="InterPro"/>
</dbReference>
<evidence type="ECO:0000259" key="3">
    <source>
        <dbReference type="Pfam" id="PF01757"/>
    </source>
</evidence>
<keyword evidence="2" id="KW-0472">Membrane</keyword>
<keyword evidence="5" id="KW-1185">Reference proteome</keyword>
<dbReference type="Pfam" id="PF01757">
    <property type="entry name" value="Acyl_transf_3"/>
    <property type="match status" value="1"/>
</dbReference>
<reference evidence="4 5" key="1">
    <citation type="submission" date="2018-02" db="EMBL/GenBank/DDBJ databases">
        <authorList>
            <person name="Cohen D.B."/>
            <person name="Kent A.D."/>
        </authorList>
    </citation>
    <scope>NUCLEOTIDE SEQUENCE [LARGE SCALE GENOMIC DNA]</scope>
    <source>
        <strain evidence="4">1</strain>
    </source>
</reference>
<keyword evidence="2" id="KW-0812">Transmembrane</keyword>
<dbReference type="Proteomes" id="UP000238164">
    <property type="component" value="Chromosome 1"/>
</dbReference>
<dbReference type="EMBL" id="LT985188">
    <property type="protein sequence ID" value="SPD85099.1"/>
    <property type="molecule type" value="Genomic_DNA"/>
</dbReference>
<feature type="transmembrane region" description="Helical" evidence="2">
    <location>
        <begin position="70"/>
        <end position="91"/>
    </location>
</feature>
<evidence type="ECO:0000313" key="4">
    <source>
        <dbReference type="EMBL" id="SPD85099.1"/>
    </source>
</evidence>
<dbReference type="InterPro" id="IPR050879">
    <property type="entry name" value="Acyltransferase_3"/>
</dbReference>
<feature type="transmembrane region" description="Helical" evidence="2">
    <location>
        <begin position="48"/>
        <end position="64"/>
    </location>
</feature>
<feature type="transmembrane region" description="Helical" evidence="2">
    <location>
        <begin position="205"/>
        <end position="228"/>
    </location>
</feature>
<protein>
    <recommendedName>
        <fullName evidence="3">Acyltransferase 3 domain-containing protein</fullName>
    </recommendedName>
</protein>
<evidence type="ECO:0000313" key="5">
    <source>
        <dbReference type="Proteomes" id="UP000238164"/>
    </source>
</evidence>
<feature type="transmembrane region" description="Helical" evidence="2">
    <location>
        <begin position="248"/>
        <end position="267"/>
    </location>
</feature>
<feature type="region of interest" description="Disordered" evidence="1">
    <location>
        <begin position="1"/>
        <end position="23"/>
    </location>
</feature>
<dbReference type="RefSeq" id="WP_105184413.1">
    <property type="nucleotide sequence ID" value="NZ_BAAAGO010000016.1"/>
</dbReference>
<dbReference type="PANTHER" id="PTHR23028:SF53">
    <property type="entry name" value="ACYL_TRANSF_3 DOMAIN-CONTAINING PROTEIN"/>
    <property type="match status" value="1"/>
</dbReference>
<sequence length="286" mass="31193">MSDRTRSGDEGALGDPGPHSAQTNAIQSAVSPPVLWPRLAGGVRADIQGLRAMAVILVVVHHFWTPHFEGGHLGVDVFFVVSGYLITLHLIGRPPLSKREFAQFWGRRIRRLLPAATVVLLACLALAAVLTPGEAARASARHAVAASLYVENWAIQWDISHGAAVSPPIQHFWSLSVEEQFYLIWPILIATGFILARRRGEPLRWLALLVGGLIVISFGLQAYGSLAIRGWVPSLGWLDYSYYGTQARLWELAAGGLTAVLVVRGVHKRFVAGPRARVIRAWVGIS</sequence>
<dbReference type="AlphaFoldDB" id="A0A2N9JC32"/>
<dbReference type="InterPro" id="IPR002656">
    <property type="entry name" value="Acyl_transf_3_dom"/>
</dbReference>
<evidence type="ECO:0000256" key="1">
    <source>
        <dbReference type="SAM" id="MobiDB-lite"/>
    </source>
</evidence>
<accession>A0A2N9JC32</accession>
<proteinExistence type="predicted"/>
<dbReference type="KEGG" id="mgg:MPLG2_0063"/>
<dbReference type="PANTHER" id="PTHR23028">
    <property type="entry name" value="ACETYLTRANSFERASE"/>
    <property type="match status" value="1"/>
</dbReference>
<dbReference type="GO" id="GO:0009103">
    <property type="term" value="P:lipopolysaccharide biosynthetic process"/>
    <property type="evidence" value="ECO:0007669"/>
    <property type="project" value="TreeGrafter"/>
</dbReference>
<feature type="transmembrane region" description="Helical" evidence="2">
    <location>
        <begin position="180"/>
        <end position="196"/>
    </location>
</feature>
<keyword evidence="2" id="KW-1133">Transmembrane helix</keyword>
<feature type="domain" description="Acyltransferase 3" evidence="3">
    <location>
        <begin position="45"/>
        <end position="262"/>
    </location>
</feature>
<organism evidence="4 5">
    <name type="scientific">Micropruina glycogenica</name>
    <dbReference type="NCBI Taxonomy" id="75385"/>
    <lineage>
        <taxon>Bacteria</taxon>
        <taxon>Bacillati</taxon>
        <taxon>Actinomycetota</taxon>
        <taxon>Actinomycetes</taxon>
        <taxon>Propionibacteriales</taxon>
        <taxon>Nocardioidaceae</taxon>
        <taxon>Micropruina</taxon>
    </lineage>
</organism>
<gene>
    <name evidence="4" type="ORF">MPLG2_0063</name>
</gene>
<dbReference type="GO" id="GO:0016020">
    <property type="term" value="C:membrane"/>
    <property type="evidence" value="ECO:0007669"/>
    <property type="project" value="TreeGrafter"/>
</dbReference>
<name>A0A2N9JC32_9ACTN</name>